<name>A0A4Z1GE24_9HELO</name>
<dbReference type="AlphaFoldDB" id="A0A4Z1GE24"/>
<protein>
    <submittedName>
        <fullName evidence="1">Uncharacterized protein</fullName>
    </submittedName>
</protein>
<dbReference type="Proteomes" id="UP000297814">
    <property type="component" value="Unassembled WGS sequence"/>
</dbReference>
<comment type="caution">
    <text evidence="1">The sequence shown here is derived from an EMBL/GenBank/DDBJ whole genome shotgun (WGS) entry which is preliminary data.</text>
</comment>
<reference evidence="1 2" key="1">
    <citation type="submission" date="2017-12" db="EMBL/GenBank/DDBJ databases">
        <title>Comparative genomics of Botrytis spp.</title>
        <authorList>
            <person name="Valero-Jimenez C.A."/>
            <person name="Tapia P."/>
            <person name="Veloso J."/>
            <person name="Silva-Moreno E."/>
            <person name="Staats M."/>
            <person name="Valdes J.H."/>
            <person name="Van Kan J.A.L."/>
        </authorList>
    </citation>
    <scope>NUCLEOTIDE SEQUENCE [LARGE SCALE GENOMIC DNA]</scope>
    <source>
        <strain evidence="1 2">Bh0001</strain>
    </source>
</reference>
<gene>
    <name evidence="1" type="ORF">BHYA_0233g00200</name>
</gene>
<accession>A0A4Z1GE24</accession>
<organism evidence="1 2">
    <name type="scientific">Botrytis hyacinthi</name>
    <dbReference type="NCBI Taxonomy" id="278943"/>
    <lineage>
        <taxon>Eukaryota</taxon>
        <taxon>Fungi</taxon>
        <taxon>Dikarya</taxon>
        <taxon>Ascomycota</taxon>
        <taxon>Pezizomycotina</taxon>
        <taxon>Leotiomycetes</taxon>
        <taxon>Helotiales</taxon>
        <taxon>Sclerotiniaceae</taxon>
        <taxon>Botrytis</taxon>
    </lineage>
</organism>
<keyword evidence="2" id="KW-1185">Reference proteome</keyword>
<evidence type="ECO:0000313" key="1">
    <source>
        <dbReference type="EMBL" id="TGO33672.1"/>
    </source>
</evidence>
<dbReference type="EMBL" id="PQXK01000233">
    <property type="protein sequence ID" value="TGO33672.1"/>
    <property type="molecule type" value="Genomic_DNA"/>
</dbReference>
<sequence>MALLITSTSATATITVTKTLYDIVSLTTLSTVISHSLTANIASATPTFPINGTTSAFSPITEPSFCCLAKSTLSRQY</sequence>
<evidence type="ECO:0000313" key="2">
    <source>
        <dbReference type="Proteomes" id="UP000297814"/>
    </source>
</evidence>
<proteinExistence type="predicted"/>